<name>A0A4P9ZG60_9ASCO</name>
<evidence type="ECO:0000313" key="6">
    <source>
        <dbReference type="Proteomes" id="UP000268321"/>
    </source>
</evidence>
<evidence type="ECO:0000256" key="2">
    <source>
        <dbReference type="ARBA" id="ARBA00022729"/>
    </source>
</evidence>
<dbReference type="GO" id="GO:0031505">
    <property type="term" value="P:fungal-type cell wall organization"/>
    <property type="evidence" value="ECO:0007669"/>
    <property type="project" value="TreeGrafter"/>
</dbReference>
<dbReference type="EMBL" id="ML004436">
    <property type="protein sequence ID" value="RKP31878.1"/>
    <property type="molecule type" value="Genomic_DNA"/>
</dbReference>
<sequence>MRAAAIAVAAFICAVTAEDIPEVCRKGQYSIKCREDLDKIAGCQVLHGTVVVEKFPEPQIDFFSLQKVEGTLCFRDSPSIIRVNIPELTHVYQDLRFERLTSLGIITANKLAHVNMLKLQVLPILTHMEINSINHVRSLTVSDTSLTTFPEICTKEMTDFDVNNNRFMETLIASMETVTNAFQISGNAQNFRVEMRRLRYASNVTVNRVESVRMDNLEEIRNSASFVETQLNKLSLPKLAKIGGSFRLADNRRLTDVNVTSLKDIGGGLLLVNNTLLTKIDQFNNLDVIGGGLEVEGNVSETRWPNLRFIKGAANMTSTNTEYKCSEWLNSEVSRAMRGGVISCGAPNTAVLSRDPTENLSYEERNSSTGSLLRVVLLWPIVAMLFFL</sequence>
<dbReference type="PANTHER" id="PTHR31018">
    <property type="entry name" value="SPORULATION-SPECIFIC PROTEIN-RELATED"/>
    <property type="match status" value="1"/>
</dbReference>
<feature type="chain" id="PRO_5020976696" description="Receptor L-domain domain-containing protein" evidence="4">
    <location>
        <begin position="18"/>
        <end position="388"/>
    </location>
</feature>
<dbReference type="InterPro" id="IPR051648">
    <property type="entry name" value="CWI-Assembly_Regulator"/>
</dbReference>
<accession>A0A4P9ZG60</accession>
<protein>
    <recommendedName>
        <fullName evidence="7">Receptor L-domain domain-containing protein</fullName>
    </recommendedName>
</protein>
<comment type="subcellular location">
    <subcellularLocation>
        <location evidence="1">Cell envelope</location>
    </subcellularLocation>
</comment>
<evidence type="ECO:0000256" key="4">
    <source>
        <dbReference type="SAM" id="SignalP"/>
    </source>
</evidence>
<dbReference type="OrthoDB" id="536881at2759"/>
<evidence type="ECO:0008006" key="7">
    <source>
        <dbReference type="Google" id="ProtNLM"/>
    </source>
</evidence>
<reference evidence="6" key="1">
    <citation type="journal article" date="2018" name="Nat. Microbiol.">
        <title>Leveraging single-cell genomics to expand the fungal tree of life.</title>
        <authorList>
            <person name="Ahrendt S.R."/>
            <person name="Quandt C.A."/>
            <person name="Ciobanu D."/>
            <person name="Clum A."/>
            <person name="Salamov A."/>
            <person name="Andreopoulos B."/>
            <person name="Cheng J.F."/>
            <person name="Woyke T."/>
            <person name="Pelin A."/>
            <person name="Henrissat B."/>
            <person name="Reynolds N.K."/>
            <person name="Benny G.L."/>
            <person name="Smith M.E."/>
            <person name="James T.Y."/>
            <person name="Grigoriev I.V."/>
        </authorList>
    </citation>
    <scope>NUCLEOTIDE SEQUENCE [LARGE SCALE GENOMIC DNA]</scope>
    <source>
        <strain evidence="6">Baker2002</strain>
    </source>
</reference>
<evidence type="ECO:0000313" key="5">
    <source>
        <dbReference type="EMBL" id="RKP31878.1"/>
    </source>
</evidence>
<dbReference type="GO" id="GO:0009277">
    <property type="term" value="C:fungal-type cell wall"/>
    <property type="evidence" value="ECO:0007669"/>
    <property type="project" value="TreeGrafter"/>
</dbReference>
<gene>
    <name evidence="5" type="ORF">METBISCDRAFT_29890</name>
</gene>
<dbReference type="GO" id="GO:0005886">
    <property type="term" value="C:plasma membrane"/>
    <property type="evidence" value="ECO:0007669"/>
    <property type="project" value="TreeGrafter"/>
</dbReference>
<organism evidence="5 6">
    <name type="scientific">Metschnikowia bicuspidata</name>
    <dbReference type="NCBI Taxonomy" id="27322"/>
    <lineage>
        <taxon>Eukaryota</taxon>
        <taxon>Fungi</taxon>
        <taxon>Dikarya</taxon>
        <taxon>Ascomycota</taxon>
        <taxon>Saccharomycotina</taxon>
        <taxon>Pichiomycetes</taxon>
        <taxon>Metschnikowiaceae</taxon>
        <taxon>Metschnikowia</taxon>
    </lineage>
</organism>
<evidence type="ECO:0000256" key="3">
    <source>
        <dbReference type="ARBA" id="ARBA00023180"/>
    </source>
</evidence>
<keyword evidence="2 4" id="KW-0732">Signal</keyword>
<evidence type="ECO:0000256" key="1">
    <source>
        <dbReference type="ARBA" id="ARBA00004196"/>
    </source>
</evidence>
<keyword evidence="6" id="KW-1185">Reference proteome</keyword>
<proteinExistence type="predicted"/>
<feature type="signal peptide" evidence="4">
    <location>
        <begin position="1"/>
        <end position="17"/>
    </location>
</feature>
<dbReference type="PANTHER" id="PTHR31018:SF3">
    <property type="entry name" value="RECEPTOR PROTEIN-TYROSINE KINASE"/>
    <property type="match status" value="1"/>
</dbReference>
<dbReference type="Proteomes" id="UP000268321">
    <property type="component" value="Unassembled WGS sequence"/>
</dbReference>
<dbReference type="SUPFAM" id="SSF52058">
    <property type="entry name" value="L domain-like"/>
    <property type="match status" value="2"/>
</dbReference>
<dbReference type="AlphaFoldDB" id="A0A4P9ZG60"/>
<keyword evidence="3" id="KW-0325">Glycoprotein</keyword>
<dbReference type="GO" id="GO:0009986">
    <property type="term" value="C:cell surface"/>
    <property type="evidence" value="ECO:0007669"/>
    <property type="project" value="TreeGrafter"/>
</dbReference>